<keyword evidence="1" id="KW-0812">Transmembrane</keyword>
<evidence type="ECO:0000313" key="2">
    <source>
        <dbReference type="EMBL" id="QJC27635.1"/>
    </source>
</evidence>
<dbReference type="Proteomes" id="UP000500930">
    <property type="component" value="Chromosome"/>
</dbReference>
<evidence type="ECO:0000256" key="1">
    <source>
        <dbReference type="SAM" id="Phobius"/>
    </source>
</evidence>
<proteinExistence type="predicted"/>
<keyword evidence="1" id="KW-0472">Membrane</keyword>
<name>A0A858PYG2_9RICK</name>
<feature type="transmembrane region" description="Helical" evidence="1">
    <location>
        <begin position="49"/>
        <end position="67"/>
    </location>
</feature>
<protein>
    <submittedName>
        <fullName evidence="2">Uncharacterized protein</fullName>
    </submittedName>
</protein>
<accession>A0A858PYG2</accession>
<sequence length="108" mass="12557">MLLLFYGHLHLYGVNVSSVLRNNDAFLFCFLVRRHFVPLACVHTNKKTNIFVFVYIIFIVLASKAGLSFRVLIHISCGVRTLTYVIYNINIFISKNFKPFKKMARIVQ</sequence>
<keyword evidence="1" id="KW-1133">Transmembrane helix</keyword>
<reference evidence="2 3" key="1">
    <citation type="journal article" date="2020" name="Pathogens">
        <title>First Whole Genome Sequence of Anaplasma platys, an Obligate Intracellular Rickettsial Pathogen of Dogs.</title>
        <authorList>
            <person name="Llanes A."/>
            <person name="Rajeev S."/>
        </authorList>
    </citation>
    <scope>NUCLEOTIDE SEQUENCE [LARGE SCALE GENOMIC DNA]</scope>
    <source>
        <strain evidence="2 3">S3</strain>
    </source>
</reference>
<dbReference type="EMBL" id="CP046391">
    <property type="protein sequence ID" value="QJC27635.1"/>
    <property type="molecule type" value="Genomic_DNA"/>
</dbReference>
<feature type="transmembrane region" description="Helical" evidence="1">
    <location>
        <begin position="73"/>
        <end position="93"/>
    </location>
</feature>
<dbReference type="KEGG" id="aplt:ANPL_02930"/>
<dbReference type="AlphaFoldDB" id="A0A858PYG2"/>
<evidence type="ECO:0000313" key="3">
    <source>
        <dbReference type="Proteomes" id="UP000500930"/>
    </source>
</evidence>
<gene>
    <name evidence="2" type="ORF">ANPL_02930</name>
</gene>
<organism evidence="2 3">
    <name type="scientific">Anaplasma platys</name>
    <dbReference type="NCBI Taxonomy" id="949"/>
    <lineage>
        <taxon>Bacteria</taxon>
        <taxon>Pseudomonadati</taxon>
        <taxon>Pseudomonadota</taxon>
        <taxon>Alphaproteobacteria</taxon>
        <taxon>Rickettsiales</taxon>
        <taxon>Anaplasmataceae</taxon>
        <taxon>Anaplasma</taxon>
    </lineage>
</organism>
<keyword evidence="3" id="KW-1185">Reference proteome</keyword>